<keyword evidence="1 3" id="KW-0479">Metal-binding</keyword>
<gene>
    <name evidence="6" type="ORF">HMPREF0291_11630</name>
</gene>
<dbReference type="GO" id="GO:0046872">
    <property type="term" value="F:metal ion binding"/>
    <property type="evidence" value="ECO:0007669"/>
    <property type="project" value="UniProtKB-KW"/>
</dbReference>
<dbReference type="EMBL" id="ACLJ02000003">
    <property type="protein sequence ID" value="EFK53973.1"/>
    <property type="molecule type" value="Genomic_DNA"/>
</dbReference>
<dbReference type="InterPro" id="IPR029149">
    <property type="entry name" value="Creatin/AminoP/Spt16_N"/>
</dbReference>
<evidence type="ECO:0000313" key="7">
    <source>
        <dbReference type="Proteomes" id="UP000004208"/>
    </source>
</evidence>
<evidence type="ECO:0000259" key="4">
    <source>
        <dbReference type="Pfam" id="PF00557"/>
    </source>
</evidence>
<dbReference type="Pfam" id="PF00557">
    <property type="entry name" value="Peptidase_M24"/>
    <property type="match status" value="1"/>
</dbReference>
<evidence type="ECO:0000256" key="1">
    <source>
        <dbReference type="ARBA" id="ARBA00022723"/>
    </source>
</evidence>
<evidence type="ECO:0000313" key="6">
    <source>
        <dbReference type="EMBL" id="EFK53973.1"/>
    </source>
</evidence>
<dbReference type="Gene3D" id="3.40.350.10">
    <property type="entry name" value="Creatinase/prolidase N-terminal domain"/>
    <property type="match status" value="1"/>
</dbReference>
<proteinExistence type="inferred from homology"/>
<comment type="caution">
    <text evidence="6">The sequence shown here is derived from an EMBL/GenBank/DDBJ whole genome shotgun (WGS) entry which is preliminary data.</text>
</comment>
<name>D7WCU2_9CORY</name>
<dbReference type="Pfam" id="PF01321">
    <property type="entry name" value="Creatinase_N"/>
    <property type="match status" value="1"/>
</dbReference>
<sequence>MAGMNALPTHFPPAVYAHRIKRAETLCTQRRLGGVVVGTGPELAFLTGAWTQSHERLTALVISPLGDPTLIAPATDAADLAFVEQLGITLHTWRDGQDPYRIVAAHLGGGTVALGKSLTADHVLRLMEVVEDTVLIDDAVPDLFMVKDTDEIAQLEFAGAAIDRVHEQVPDLLRPGRTENEVAADLAELIKREHASVDFIIVGSGPNGANPHHDHSDRVLEDGDPVVVDIGGAVGAGYHSDCTRTYVAGTVQDPSFQRAYDVLRTAQDTAVHTARPGMTAGELDAVARSIINHAGYGVNFSHRLGHGIGLALHEAPFIVEGSDTVLEESMVFSIEPGIYLPGQWGMRIEDIVVLEAGGARRLNNAARQLRYGLQS</sequence>
<dbReference type="Gene3D" id="3.90.230.10">
    <property type="entry name" value="Creatinase/methionine aminopeptidase superfamily"/>
    <property type="match status" value="1"/>
</dbReference>
<dbReference type="SUPFAM" id="SSF55920">
    <property type="entry name" value="Creatinase/aminopeptidase"/>
    <property type="match status" value="1"/>
</dbReference>
<dbReference type="OrthoDB" id="9806388at2"/>
<dbReference type="InterPro" id="IPR000587">
    <property type="entry name" value="Creatinase_N"/>
</dbReference>
<comment type="similarity">
    <text evidence="3">Belongs to the peptidase M24B family.</text>
</comment>
<dbReference type="AlphaFoldDB" id="D7WCU2"/>
<dbReference type="PANTHER" id="PTHR46112:SF3">
    <property type="entry name" value="AMINOPEPTIDASE YPDF"/>
    <property type="match status" value="1"/>
</dbReference>
<dbReference type="InterPro" id="IPR036005">
    <property type="entry name" value="Creatinase/aminopeptidase-like"/>
</dbReference>
<protein>
    <submittedName>
        <fullName evidence="6">Peptidase, M24 family</fullName>
        <ecNumber evidence="6">3.4.-.-</ecNumber>
    </submittedName>
</protein>
<dbReference type="InterPro" id="IPR050659">
    <property type="entry name" value="Peptidase_M24B"/>
</dbReference>
<dbReference type="STRING" id="585529.HMPREF0291_11630"/>
<feature type="domain" description="Peptidase M24" evidence="4">
    <location>
        <begin position="155"/>
        <end position="354"/>
    </location>
</feature>
<keyword evidence="7" id="KW-1185">Reference proteome</keyword>
<reference evidence="6" key="1">
    <citation type="submission" date="2010-06" db="EMBL/GenBank/DDBJ databases">
        <authorList>
            <person name="Muzny D."/>
            <person name="Qin X."/>
            <person name="Buhay C."/>
            <person name="Dugan-Rocha S."/>
            <person name="Ding Y."/>
            <person name="Chen G."/>
            <person name="Hawes A."/>
            <person name="Holder M."/>
            <person name="Jhangiani S."/>
            <person name="Johnson A."/>
            <person name="Khan Z."/>
            <person name="Li Z."/>
            <person name="Liu W."/>
            <person name="Liu X."/>
            <person name="Perez L."/>
            <person name="Shen H."/>
            <person name="Wang Q."/>
            <person name="Watt J."/>
            <person name="Xi L."/>
            <person name="Xin Y."/>
            <person name="Zhou J."/>
            <person name="Deng J."/>
            <person name="Jiang H."/>
            <person name="Liu Y."/>
            <person name="Qu J."/>
            <person name="Song X.-Z."/>
            <person name="Zhang L."/>
            <person name="Villasana D."/>
            <person name="Johnson A."/>
            <person name="Liu J."/>
            <person name="Liyanage D."/>
            <person name="Lorensuhewa L."/>
            <person name="Robinson T."/>
            <person name="Song A."/>
            <person name="Song B.-B."/>
            <person name="Dinh H."/>
            <person name="Thornton R."/>
            <person name="Coyle M."/>
            <person name="Francisco L."/>
            <person name="Jackson L."/>
            <person name="Javaid M."/>
            <person name="Korchina V."/>
            <person name="Kovar C."/>
            <person name="Mata R."/>
            <person name="Mathew T."/>
            <person name="Ngo R."/>
            <person name="Nguyen L."/>
            <person name="Nguyen N."/>
            <person name="Okwuonu G."/>
            <person name="Ongeri F."/>
            <person name="Pham C."/>
            <person name="Simmons D."/>
            <person name="Wilczek-Boney K."/>
            <person name="Hale W."/>
            <person name="Jakkamsetti A."/>
            <person name="Pham P."/>
            <person name="Ruth R."/>
            <person name="San Lucas F."/>
            <person name="Warren J."/>
            <person name="Zhang J."/>
            <person name="Zhao Z."/>
            <person name="Zhou C."/>
            <person name="Zhu D."/>
            <person name="Lee S."/>
            <person name="Bess C."/>
            <person name="Blankenburg K."/>
            <person name="Forbes L."/>
            <person name="Fu Q."/>
            <person name="Gubbala S."/>
            <person name="Hirani K."/>
            <person name="Jayaseelan J.C."/>
            <person name="Lara F."/>
            <person name="Munidasa M."/>
            <person name="Palculict T."/>
            <person name="Patil S."/>
            <person name="Pu L.-L."/>
            <person name="Saada N."/>
            <person name="Tang L."/>
            <person name="Weissenberger G."/>
            <person name="Zhu Y."/>
            <person name="Hemphill L."/>
            <person name="Shang Y."/>
            <person name="Youmans B."/>
            <person name="Ayvaz T."/>
            <person name="Ross M."/>
            <person name="Santibanez J."/>
            <person name="Aqrawi P."/>
            <person name="Gross S."/>
            <person name="Joshi V."/>
            <person name="Fowler G."/>
            <person name="Nazareth L."/>
            <person name="Reid J."/>
            <person name="Worley K."/>
            <person name="Petrosino J."/>
            <person name="Highlander S."/>
            <person name="Gibbs R."/>
        </authorList>
    </citation>
    <scope>NUCLEOTIDE SEQUENCE [LARGE SCALE GENOMIC DNA]</scope>
    <source>
        <strain evidence="6">ATCC 33030</strain>
    </source>
</reference>
<evidence type="ECO:0000256" key="2">
    <source>
        <dbReference type="ARBA" id="ARBA00022801"/>
    </source>
</evidence>
<feature type="domain" description="Creatinase N-terminal" evidence="5">
    <location>
        <begin position="19"/>
        <end position="137"/>
    </location>
</feature>
<dbReference type="PANTHER" id="PTHR46112">
    <property type="entry name" value="AMINOPEPTIDASE"/>
    <property type="match status" value="1"/>
</dbReference>
<dbReference type="InterPro" id="IPR000994">
    <property type="entry name" value="Pept_M24"/>
</dbReference>
<dbReference type="Proteomes" id="UP000004208">
    <property type="component" value="Unassembled WGS sequence"/>
</dbReference>
<dbReference type="SUPFAM" id="SSF53092">
    <property type="entry name" value="Creatinase/prolidase N-terminal domain"/>
    <property type="match status" value="1"/>
</dbReference>
<evidence type="ECO:0000256" key="3">
    <source>
        <dbReference type="RuleBase" id="RU000590"/>
    </source>
</evidence>
<dbReference type="EC" id="3.4.-.-" evidence="6"/>
<accession>D7WCU2</accession>
<dbReference type="InterPro" id="IPR001131">
    <property type="entry name" value="Peptidase_M24B_aminopep-P_CS"/>
</dbReference>
<dbReference type="PROSITE" id="PS00491">
    <property type="entry name" value="PROLINE_PEPTIDASE"/>
    <property type="match status" value="1"/>
</dbReference>
<organism evidence="6 7">
    <name type="scientific">Corynebacterium genitalium ATCC 33030</name>
    <dbReference type="NCBI Taxonomy" id="585529"/>
    <lineage>
        <taxon>Bacteria</taxon>
        <taxon>Bacillati</taxon>
        <taxon>Actinomycetota</taxon>
        <taxon>Actinomycetes</taxon>
        <taxon>Mycobacteriales</taxon>
        <taxon>Corynebacteriaceae</taxon>
        <taxon>Corynebacterium</taxon>
    </lineage>
</organism>
<dbReference type="eggNOG" id="COG0006">
    <property type="taxonomic scope" value="Bacteria"/>
</dbReference>
<keyword evidence="2 6" id="KW-0378">Hydrolase</keyword>
<dbReference type="HOGENOM" id="CLU_017266_4_1_11"/>
<dbReference type="GO" id="GO:0016787">
    <property type="term" value="F:hydrolase activity"/>
    <property type="evidence" value="ECO:0007669"/>
    <property type="project" value="UniProtKB-KW"/>
</dbReference>
<dbReference type="RefSeq" id="WP_005290168.1">
    <property type="nucleotide sequence ID" value="NZ_CM000961.1"/>
</dbReference>
<evidence type="ECO:0000259" key="5">
    <source>
        <dbReference type="Pfam" id="PF01321"/>
    </source>
</evidence>